<evidence type="ECO:0000313" key="1">
    <source>
        <dbReference type="EMBL" id="ELZ11446.1"/>
    </source>
</evidence>
<comment type="caution">
    <text evidence="1">The sequence shown here is derived from an EMBL/GenBank/DDBJ whole genome shotgun (WGS) entry which is preliminary data.</text>
</comment>
<evidence type="ECO:0000313" key="2">
    <source>
        <dbReference type="Proteomes" id="UP000011591"/>
    </source>
</evidence>
<dbReference type="InterPro" id="IPR043832">
    <property type="entry name" value="DUF5809"/>
</dbReference>
<dbReference type="RefSeq" id="WP_006663593.1">
    <property type="nucleotide sequence ID" value="NZ_AOIP01000003.1"/>
</dbReference>
<gene>
    <name evidence="1" type="ORF">C480_00087</name>
</gene>
<name>M0BKM9_9EURY</name>
<organism evidence="1 2">
    <name type="scientific">Natrialba aegyptia DSM 13077</name>
    <dbReference type="NCBI Taxonomy" id="1227491"/>
    <lineage>
        <taxon>Archaea</taxon>
        <taxon>Methanobacteriati</taxon>
        <taxon>Methanobacteriota</taxon>
        <taxon>Stenosarchaea group</taxon>
        <taxon>Halobacteria</taxon>
        <taxon>Halobacteriales</taxon>
        <taxon>Natrialbaceae</taxon>
        <taxon>Natrialba</taxon>
    </lineage>
</organism>
<protein>
    <submittedName>
        <fullName evidence="1">Uncharacterized protein</fullName>
    </submittedName>
</protein>
<dbReference type="PATRIC" id="fig|1227491.4.peg.17"/>
<sequence>MHTVGTVTPASIEEARERYDELGPAAQTVVREVAKAMSFDREEYDERVTSAVVETARDALFASLLEISVGTSDEFSEWRDGYDGEVTVVGNENVENVVWHAGPADEAVAATFQNEEEAAVGTVRRQAFGRLYRDYFEAADYSNN</sequence>
<dbReference type="EMBL" id="AOIP01000003">
    <property type="protein sequence ID" value="ELZ11446.1"/>
    <property type="molecule type" value="Genomic_DNA"/>
</dbReference>
<keyword evidence="2" id="KW-1185">Reference proteome</keyword>
<accession>M0BKM9</accession>
<reference evidence="1 2" key="1">
    <citation type="journal article" date="2014" name="PLoS Genet.">
        <title>Phylogenetically driven sequencing of extremely halophilic archaea reveals strategies for static and dynamic osmo-response.</title>
        <authorList>
            <person name="Becker E.A."/>
            <person name="Seitzer P.M."/>
            <person name="Tritt A."/>
            <person name="Larsen D."/>
            <person name="Krusor M."/>
            <person name="Yao A.I."/>
            <person name="Wu D."/>
            <person name="Madern D."/>
            <person name="Eisen J.A."/>
            <person name="Darling A.E."/>
            <person name="Facciotti M.T."/>
        </authorList>
    </citation>
    <scope>NUCLEOTIDE SEQUENCE [LARGE SCALE GENOMIC DNA]</scope>
    <source>
        <strain evidence="1 2">DSM 13077</strain>
    </source>
</reference>
<dbReference type="AlphaFoldDB" id="M0BKM9"/>
<dbReference type="OrthoDB" id="191500at2157"/>
<dbReference type="Proteomes" id="UP000011591">
    <property type="component" value="Unassembled WGS sequence"/>
</dbReference>
<dbReference type="Pfam" id="PF19125">
    <property type="entry name" value="DUF5809"/>
    <property type="match status" value="1"/>
</dbReference>
<proteinExistence type="predicted"/>